<feature type="active site" description="Schiff-base intermediate with substrate" evidence="12 14">
    <location>
        <position position="167"/>
    </location>
</feature>
<comment type="caution">
    <text evidence="12">Was originally thought to be a dihydrodipicolinate synthase (DHDPS), catalyzing the condensation of (S)-aspartate-beta-semialdehyde [(S)-ASA] and pyruvate to dihydrodipicolinate (DHDP). However, it was shown in E.coli that the product of the enzymatic reaction is not dihydrodipicolinate but in fact (4S)-4-hydroxy-2,3,4,5-tetrahydro-(2S)-dipicolinic acid (HTPA), and that the consecutive dehydration reaction leading to DHDP is not spontaneous but catalyzed by DapB.</text>
</comment>
<comment type="caution">
    <text evidence="16">The sequence shown here is derived from an EMBL/GenBank/DDBJ whole genome shotgun (WGS) entry which is preliminary data.</text>
</comment>
<feature type="binding site" evidence="12 15">
    <location>
        <position position="51"/>
    </location>
    <ligand>
        <name>pyruvate</name>
        <dbReference type="ChEBI" id="CHEBI:15361"/>
    </ligand>
</feature>
<dbReference type="PROSITE" id="PS00665">
    <property type="entry name" value="DHDPS_1"/>
    <property type="match status" value="1"/>
</dbReference>
<keyword evidence="9 12" id="KW-0456">Lyase</keyword>
<dbReference type="PANTHER" id="PTHR12128">
    <property type="entry name" value="DIHYDRODIPICOLINATE SYNTHASE"/>
    <property type="match status" value="1"/>
</dbReference>
<keyword evidence="8 12" id="KW-0457">Lysine biosynthesis</keyword>
<dbReference type="Pfam" id="PF00701">
    <property type="entry name" value="DHDPS"/>
    <property type="match status" value="1"/>
</dbReference>
<keyword evidence="10 12" id="KW-0704">Schiff base</keyword>
<evidence type="ECO:0000256" key="7">
    <source>
        <dbReference type="ARBA" id="ARBA00022915"/>
    </source>
</evidence>
<comment type="subunit">
    <text evidence="12">Homotetramer; dimer of dimers.</text>
</comment>
<reference evidence="16" key="1">
    <citation type="submission" date="2020-10" db="EMBL/GenBank/DDBJ databases">
        <authorList>
            <person name="Gilroy R."/>
        </authorList>
    </citation>
    <scope>NUCLEOTIDE SEQUENCE</scope>
    <source>
        <strain evidence="16">ChiHile30-977</strain>
    </source>
</reference>
<dbReference type="Proteomes" id="UP000886819">
    <property type="component" value="Unassembled WGS sequence"/>
</dbReference>
<comment type="catalytic activity">
    <reaction evidence="11 12">
        <text>L-aspartate 4-semialdehyde + pyruvate = (2S,4S)-4-hydroxy-2,3,4,5-tetrahydrodipicolinate + H2O + H(+)</text>
        <dbReference type="Rhea" id="RHEA:34171"/>
        <dbReference type="ChEBI" id="CHEBI:15361"/>
        <dbReference type="ChEBI" id="CHEBI:15377"/>
        <dbReference type="ChEBI" id="CHEBI:15378"/>
        <dbReference type="ChEBI" id="CHEBI:67139"/>
        <dbReference type="ChEBI" id="CHEBI:537519"/>
        <dbReference type="EC" id="4.3.3.7"/>
    </reaction>
</comment>
<dbReference type="GO" id="GO:0005829">
    <property type="term" value="C:cytosol"/>
    <property type="evidence" value="ECO:0007669"/>
    <property type="project" value="TreeGrafter"/>
</dbReference>
<dbReference type="CDD" id="cd00950">
    <property type="entry name" value="DHDPS"/>
    <property type="match status" value="1"/>
</dbReference>
<comment type="similarity">
    <text evidence="3 12 13">Belongs to the DapA family.</text>
</comment>
<evidence type="ECO:0000256" key="13">
    <source>
        <dbReference type="PIRNR" id="PIRNR001365"/>
    </source>
</evidence>
<evidence type="ECO:0000256" key="14">
    <source>
        <dbReference type="PIRSR" id="PIRSR001365-1"/>
    </source>
</evidence>
<dbReference type="EMBL" id="DVFI01000026">
    <property type="protein sequence ID" value="HIQ62320.1"/>
    <property type="molecule type" value="Genomic_DNA"/>
</dbReference>
<evidence type="ECO:0000256" key="5">
    <source>
        <dbReference type="ARBA" id="ARBA00022490"/>
    </source>
</evidence>
<dbReference type="InterPro" id="IPR020624">
    <property type="entry name" value="Schiff_base-form_aldolases_CS"/>
</dbReference>
<feature type="binding site" evidence="12 15">
    <location>
        <position position="209"/>
    </location>
    <ligand>
        <name>pyruvate</name>
        <dbReference type="ChEBI" id="CHEBI:15361"/>
    </ligand>
</feature>
<comment type="pathway">
    <text evidence="2 12">Amino-acid biosynthesis; L-lysine biosynthesis via DAP pathway; (S)-tetrahydrodipicolinate from L-aspartate: step 3/4.</text>
</comment>
<dbReference type="SMART" id="SM01130">
    <property type="entry name" value="DHDPS"/>
    <property type="match status" value="1"/>
</dbReference>
<name>A0A9D0YUX3_9FIRM</name>
<evidence type="ECO:0000256" key="15">
    <source>
        <dbReference type="PIRSR" id="PIRSR001365-2"/>
    </source>
</evidence>
<dbReference type="InterPro" id="IPR005263">
    <property type="entry name" value="DapA"/>
</dbReference>
<dbReference type="PIRSF" id="PIRSF001365">
    <property type="entry name" value="DHDPS"/>
    <property type="match status" value="1"/>
</dbReference>
<evidence type="ECO:0000256" key="9">
    <source>
        <dbReference type="ARBA" id="ARBA00023239"/>
    </source>
</evidence>
<evidence type="ECO:0000256" key="6">
    <source>
        <dbReference type="ARBA" id="ARBA00022605"/>
    </source>
</evidence>
<feature type="site" description="Part of a proton relay during catalysis" evidence="12">
    <location>
        <position position="50"/>
    </location>
</feature>
<dbReference type="PRINTS" id="PR00146">
    <property type="entry name" value="DHPICSNTHASE"/>
</dbReference>
<protein>
    <recommendedName>
        <fullName evidence="4 12">4-hydroxy-tetrahydrodipicolinate synthase</fullName>
        <shortName evidence="12">HTPA synthase</shortName>
        <ecNumber evidence="4 12">4.3.3.7</ecNumber>
    </recommendedName>
</protein>
<keyword evidence="5 12" id="KW-0963">Cytoplasm</keyword>
<feature type="active site" description="Proton donor/acceptor" evidence="12 14">
    <location>
        <position position="139"/>
    </location>
</feature>
<evidence type="ECO:0000313" key="16">
    <source>
        <dbReference type="EMBL" id="HIQ62320.1"/>
    </source>
</evidence>
<gene>
    <name evidence="12" type="primary">dapA</name>
    <name evidence="16" type="ORF">IAA66_01875</name>
</gene>
<sequence length="298" mass="31587">MDSGRLLYKGSGCAMVTPFTKENTVDCAALRKQAAFQLENGTDALIVCGTTGEASTMDAREQAEAVGMVVEAADGRVPVIAGVGGNDTARAIRTCRQARSLGADAVLAVTPYYNKTTQAGLVAHFTALAEASELPVLLYNVPSRTGLNLLPATAEELAAHENIVGLKEACGDIAQAAETIRRCGPRLPVYSGSDELTLPMLSVGGAGVVSVAANLVPRRMHRLCALYFDGDTEQARREQLALLPLISALFCEVNPIPVKTAMAWLGWCEGRLRLPLVPMRPENKARLISCLQEAGLVP</sequence>
<evidence type="ECO:0000256" key="2">
    <source>
        <dbReference type="ARBA" id="ARBA00005120"/>
    </source>
</evidence>
<organism evidence="16 17">
    <name type="scientific">Candidatus Avichristensenella intestinipullorum</name>
    <dbReference type="NCBI Taxonomy" id="2840693"/>
    <lineage>
        <taxon>Bacteria</taxon>
        <taxon>Bacillati</taxon>
        <taxon>Bacillota</taxon>
        <taxon>Clostridia</taxon>
        <taxon>Candidatus Avichristensenella</taxon>
    </lineage>
</organism>
<evidence type="ECO:0000256" key="10">
    <source>
        <dbReference type="ARBA" id="ARBA00023270"/>
    </source>
</evidence>
<proteinExistence type="inferred from homology"/>
<keyword evidence="7 12" id="KW-0220">Diaminopimelate biosynthesis</keyword>
<evidence type="ECO:0000256" key="12">
    <source>
        <dbReference type="HAMAP-Rule" id="MF_00418"/>
    </source>
</evidence>
<dbReference type="InterPro" id="IPR013785">
    <property type="entry name" value="Aldolase_TIM"/>
</dbReference>
<dbReference type="InterPro" id="IPR002220">
    <property type="entry name" value="DapA-like"/>
</dbReference>
<accession>A0A9D0YUX3</accession>
<keyword evidence="6 12" id="KW-0028">Amino-acid biosynthesis</keyword>
<comment type="function">
    <text evidence="1 12">Catalyzes the condensation of (S)-aspartate-beta-semialdehyde [(S)-ASA] and pyruvate to 4-hydroxy-tetrahydrodipicolinate (HTPA).</text>
</comment>
<comment type="subcellular location">
    <subcellularLocation>
        <location evidence="12">Cytoplasm</location>
    </subcellularLocation>
</comment>
<evidence type="ECO:0000256" key="11">
    <source>
        <dbReference type="ARBA" id="ARBA00047836"/>
    </source>
</evidence>
<dbReference type="GO" id="GO:0019877">
    <property type="term" value="P:diaminopimelate biosynthetic process"/>
    <property type="evidence" value="ECO:0007669"/>
    <property type="project" value="UniProtKB-UniRule"/>
</dbReference>
<dbReference type="HAMAP" id="MF_00418">
    <property type="entry name" value="DapA"/>
    <property type="match status" value="1"/>
</dbReference>
<dbReference type="Gene3D" id="3.20.20.70">
    <property type="entry name" value="Aldolase class I"/>
    <property type="match status" value="1"/>
</dbReference>
<feature type="site" description="Part of a proton relay during catalysis" evidence="12">
    <location>
        <position position="113"/>
    </location>
</feature>
<dbReference type="EC" id="4.3.3.7" evidence="4 12"/>
<evidence type="ECO:0000256" key="4">
    <source>
        <dbReference type="ARBA" id="ARBA00012086"/>
    </source>
</evidence>
<dbReference type="PANTHER" id="PTHR12128:SF66">
    <property type="entry name" value="4-HYDROXY-2-OXOGLUTARATE ALDOLASE, MITOCHONDRIAL"/>
    <property type="match status" value="1"/>
</dbReference>
<evidence type="ECO:0000256" key="3">
    <source>
        <dbReference type="ARBA" id="ARBA00007592"/>
    </source>
</evidence>
<reference evidence="16" key="2">
    <citation type="journal article" date="2021" name="PeerJ">
        <title>Extensive microbial diversity within the chicken gut microbiome revealed by metagenomics and culture.</title>
        <authorList>
            <person name="Gilroy R."/>
            <person name="Ravi A."/>
            <person name="Getino M."/>
            <person name="Pursley I."/>
            <person name="Horton D.L."/>
            <person name="Alikhan N.F."/>
            <person name="Baker D."/>
            <person name="Gharbi K."/>
            <person name="Hall N."/>
            <person name="Watson M."/>
            <person name="Adriaenssens E.M."/>
            <person name="Foster-Nyarko E."/>
            <person name="Jarju S."/>
            <person name="Secka A."/>
            <person name="Antonio M."/>
            <person name="Oren A."/>
            <person name="Chaudhuri R.R."/>
            <person name="La Ragione R."/>
            <person name="Hildebrand F."/>
            <person name="Pallen M.J."/>
        </authorList>
    </citation>
    <scope>NUCLEOTIDE SEQUENCE</scope>
    <source>
        <strain evidence="16">ChiHile30-977</strain>
    </source>
</reference>
<dbReference type="GO" id="GO:0009089">
    <property type="term" value="P:lysine biosynthetic process via diaminopimelate"/>
    <property type="evidence" value="ECO:0007669"/>
    <property type="project" value="UniProtKB-UniRule"/>
</dbReference>
<evidence type="ECO:0000256" key="8">
    <source>
        <dbReference type="ARBA" id="ARBA00023154"/>
    </source>
</evidence>
<dbReference type="AlphaFoldDB" id="A0A9D0YUX3"/>
<dbReference type="InterPro" id="IPR020625">
    <property type="entry name" value="Schiff_base-form_aldolases_AS"/>
</dbReference>
<dbReference type="GO" id="GO:0008840">
    <property type="term" value="F:4-hydroxy-tetrahydrodipicolinate synthase activity"/>
    <property type="evidence" value="ECO:0007669"/>
    <property type="project" value="UniProtKB-UniRule"/>
</dbReference>
<evidence type="ECO:0000256" key="1">
    <source>
        <dbReference type="ARBA" id="ARBA00003294"/>
    </source>
</evidence>
<dbReference type="PROSITE" id="PS00666">
    <property type="entry name" value="DHDPS_2"/>
    <property type="match status" value="1"/>
</dbReference>
<evidence type="ECO:0000313" key="17">
    <source>
        <dbReference type="Proteomes" id="UP000886819"/>
    </source>
</evidence>
<dbReference type="SUPFAM" id="SSF51569">
    <property type="entry name" value="Aldolase"/>
    <property type="match status" value="1"/>
</dbReference>
<dbReference type="NCBIfam" id="TIGR00674">
    <property type="entry name" value="dapA"/>
    <property type="match status" value="1"/>
</dbReference>